<dbReference type="InterPro" id="IPR036259">
    <property type="entry name" value="MFS_trans_sf"/>
</dbReference>
<feature type="compositionally biased region" description="Basic and acidic residues" evidence="8">
    <location>
        <begin position="479"/>
        <end position="502"/>
    </location>
</feature>
<dbReference type="EMBL" id="KB206860">
    <property type="protein sequence ID" value="ELP87401.1"/>
    <property type="molecule type" value="Genomic_DNA"/>
</dbReference>
<keyword evidence="5 9" id="KW-1133">Transmembrane helix</keyword>
<dbReference type="SUPFAM" id="SSF103473">
    <property type="entry name" value="MFS general substrate transporter"/>
    <property type="match status" value="1"/>
</dbReference>
<feature type="transmembrane region" description="Helical" evidence="9">
    <location>
        <begin position="20"/>
        <end position="40"/>
    </location>
</feature>
<feature type="transmembrane region" description="Helical" evidence="9">
    <location>
        <begin position="79"/>
        <end position="98"/>
    </location>
</feature>
<feature type="transmembrane region" description="Helical" evidence="9">
    <location>
        <begin position="46"/>
        <end position="67"/>
    </location>
</feature>
<evidence type="ECO:0000256" key="1">
    <source>
        <dbReference type="ARBA" id="ARBA00004651"/>
    </source>
</evidence>
<feature type="transmembrane region" description="Helical" evidence="9">
    <location>
        <begin position="436"/>
        <end position="461"/>
    </location>
</feature>
<evidence type="ECO:0000256" key="2">
    <source>
        <dbReference type="ARBA" id="ARBA00022448"/>
    </source>
</evidence>
<dbReference type="GO" id="GO:0005886">
    <property type="term" value="C:plasma membrane"/>
    <property type="evidence" value="ECO:0007669"/>
    <property type="project" value="UniProtKB-SubCell"/>
</dbReference>
<keyword evidence="4 9" id="KW-0812">Transmembrane</keyword>
<evidence type="ECO:0000256" key="4">
    <source>
        <dbReference type="ARBA" id="ARBA00022692"/>
    </source>
</evidence>
<evidence type="ECO:0008006" key="12">
    <source>
        <dbReference type="Google" id="ProtNLM"/>
    </source>
</evidence>
<feature type="region of interest" description="Disordered" evidence="8">
    <location>
        <begin position="475"/>
        <end position="511"/>
    </location>
</feature>
<keyword evidence="7" id="KW-0175">Coiled coil</keyword>
<feature type="transmembrane region" description="Helical" evidence="9">
    <location>
        <begin position="170"/>
        <end position="188"/>
    </location>
</feature>
<feature type="transmembrane region" description="Helical" evidence="9">
    <location>
        <begin position="351"/>
        <end position="370"/>
    </location>
</feature>
<name>A0A0A1U6G7_ENTIV</name>
<feature type="transmembrane region" description="Helical" evidence="9">
    <location>
        <begin position="410"/>
        <end position="430"/>
    </location>
</feature>
<evidence type="ECO:0000313" key="10">
    <source>
        <dbReference type="EMBL" id="ELP87401.1"/>
    </source>
</evidence>
<sequence length="511" mass="56692">MENVLKYPLRLLDNYPRHLLSGLLYNTSGFLFWIVVPLLFNEQGASAIELALLQTICFVIFAALAPFGGKISDLISPFIVVRISLVLLTIGEAIVAIWPTNKAAIYISCAFWAFSAFLFWPAAVGTVGKESKPGKEARNSGLFAVSWSFGKSIGYVVGGSLKAALGASTSLYISIGINALIFLVYPYTHVKWLKDKLIEEKQKKQQMEEELKDEENVNNKEKDSNGVDIKIENNDVVIPNEMAKELGIPKIEKPLKSETKMTGKVKWTEEQLKNKTYIFLGYIMQLGVFGSSSILTNQYIKVADAKSIGIPIGGDPEDNFVAWNFFILYFSQTLTFIAMSITDKWTYHRSLILAAMTIFMMYLTVLVLVFNPYVIFVASFFAGIATGFSYQTSTYYSLKANDKSKSLFVGFNEGVAALSNALLPLFAALLSESFGVFSTIYLAIAVVLFCLVIIQIVYHIASRVNASRQSKRNGTITLHRTENSNEEVANKTDITIKEEKSSKSSSDSTPL</sequence>
<dbReference type="Proteomes" id="UP000014680">
    <property type="component" value="Unassembled WGS sequence"/>
</dbReference>
<keyword evidence="11" id="KW-1185">Reference proteome</keyword>
<evidence type="ECO:0000256" key="8">
    <source>
        <dbReference type="SAM" id="MobiDB-lite"/>
    </source>
</evidence>
<evidence type="ECO:0000313" key="11">
    <source>
        <dbReference type="Proteomes" id="UP000014680"/>
    </source>
</evidence>
<evidence type="ECO:0000256" key="6">
    <source>
        <dbReference type="ARBA" id="ARBA00023136"/>
    </source>
</evidence>
<proteinExistence type="predicted"/>
<evidence type="ECO:0000256" key="9">
    <source>
        <dbReference type="SAM" id="Phobius"/>
    </source>
</evidence>
<evidence type="ECO:0000256" key="5">
    <source>
        <dbReference type="ARBA" id="ARBA00022989"/>
    </source>
</evidence>
<dbReference type="PANTHER" id="PTHR23517">
    <property type="entry name" value="RESISTANCE PROTEIN MDTM, PUTATIVE-RELATED-RELATED"/>
    <property type="match status" value="1"/>
</dbReference>
<dbReference type="VEuPathDB" id="AmoebaDB:EIN_096680"/>
<dbReference type="InterPro" id="IPR050171">
    <property type="entry name" value="MFS_Transporters"/>
</dbReference>
<keyword evidence="2" id="KW-0813">Transport</keyword>
<dbReference type="KEGG" id="eiv:EIN_096680"/>
<feature type="transmembrane region" description="Helical" evidence="9">
    <location>
        <begin position="376"/>
        <end position="398"/>
    </location>
</feature>
<dbReference type="OMA" id="DTSCFFY"/>
<dbReference type="GO" id="GO:0022857">
    <property type="term" value="F:transmembrane transporter activity"/>
    <property type="evidence" value="ECO:0007669"/>
    <property type="project" value="InterPro"/>
</dbReference>
<evidence type="ECO:0000256" key="7">
    <source>
        <dbReference type="SAM" id="Coils"/>
    </source>
</evidence>
<accession>A0A0A1U6G7</accession>
<dbReference type="Pfam" id="PF07690">
    <property type="entry name" value="MFS_1"/>
    <property type="match status" value="2"/>
</dbReference>
<feature type="transmembrane region" description="Helical" evidence="9">
    <location>
        <begin position="104"/>
        <end position="128"/>
    </location>
</feature>
<keyword evidence="3" id="KW-1003">Cell membrane</keyword>
<feature type="coiled-coil region" evidence="7">
    <location>
        <begin position="190"/>
        <end position="224"/>
    </location>
</feature>
<dbReference type="GeneID" id="14886352"/>
<dbReference type="RefSeq" id="XP_004254172.1">
    <property type="nucleotide sequence ID" value="XM_004254124.1"/>
</dbReference>
<reference evidence="10 11" key="1">
    <citation type="submission" date="2012-10" db="EMBL/GenBank/DDBJ databases">
        <authorList>
            <person name="Zafar N."/>
            <person name="Inman J."/>
            <person name="Hall N."/>
            <person name="Lorenzi H."/>
            <person name="Caler E."/>
        </authorList>
    </citation>
    <scope>NUCLEOTIDE SEQUENCE [LARGE SCALE GENOMIC DNA]</scope>
    <source>
        <strain evidence="10 11">IP1</strain>
    </source>
</reference>
<dbReference type="PANTHER" id="PTHR23517:SF3">
    <property type="entry name" value="INTEGRAL MEMBRANE TRANSPORT PROTEIN"/>
    <property type="match status" value="1"/>
</dbReference>
<dbReference type="InterPro" id="IPR011701">
    <property type="entry name" value="MFS"/>
</dbReference>
<keyword evidence="6 9" id="KW-0472">Membrane</keyword>
<comment type="subcellular location">
    <subcellularLocation>
        <location evidence="1">Cell membrane</location>
        <topology evidence="1">Multi-pass membrane protein</topology>
    </subcellularLocation>
</comment>
<evidence type="ECO:0000256" key="3">
    <source>
        <dbReference type="ARBA" id="ARBA00022475"/>
    </source>
</evidence>
<organism evidence="10 11">
    <name type="scientific">Entamoeba invadens IP1</name>
    <dbReference type="NCBI Taxonomy" id="370355"/>
    <lineage>
        <taxon>Eukaryota</taxon>
        <taxon>Amoebozoa</taxon>
        <taxon>Evosea</taxon>
        <taxon>Archamoebae</taxon>
        <taxon>Mastigamoebida</taxon>
        <taxon>Entamoebidae</taxon>
        <taxon>Entamoeba</taxon>
    </lineage>
</organism>
<feature type="transmembrane region" description="Helical" evidence="9">
    <location>
        <begin position="320"/>
        <end position="339"/>
    </location>
</feature>
<dbReference type="Gene3D" id="1.20.1250.20">
    <property type="entry name" value="MFS general substrate transporter like domains"/>
    <property type="match status" value="1"/>
</dbReference>
<dbReference type="OrthoDB" id="28265at2759"/>
<dbReference type="AlphaFoldDB" id="A0A0A1U6G7"/>
<gene>
    <name evidence="10" type="ORF">EIN_096680</name>
</gene>
<protein>
    <recommendedName>
        <fullName evidence="12">Major facilitator superfamily (MFS) profile domain-containing protein</fullName>
    </recommendedName>
</protein>
<feature type="transmembrane region" description="Helical" evidence="9">
    <location>
        <begin position="277"/>
        <end position="300"/>
    </location>
</feature>